<keyword evidence="1" id="KW-0547">Nucleotide-binding</keyword>
<dbReference type="GO" id="GO:0005524">
    <property type="term" value="F:ATP binding"/>
    <property type="evidence" value="ECO:0007669"/>
    <property type="project" value="UniProtKB-KW"/>
</dbReference>
<keyword evidence="5" id="KW-1185">Reference proteome</keyword>
<accession>A0A075UZT8</accession>
<keyword evidence="2 4" id="KW-0067">ATP-binding</keyword>
<dbReference type="EMBL" id="CP008953">
    <property type="protein sequence ID" value="AIG77926.1"/>
    <property type="molecule type" value="Genomic_DNA"/>
</dbReference>
<protein>
    <submittedName>
        <fullName evidence="4">Putative ABC transporter ATP-binding protein</fullName>
    </submittedName>
</protein>
<dbReference type="PROSITE" id="PS50893">
    <property type="entry name" value="ABC_TRANSPORTER_2"/>
    <property type="match status" value="2"/>
</dbReference>
<dbReference type="HOGENOM" id="CLU_000604_92_0_11"/>
<dbReference type="Pfam" id="PF00005">
    <property type="entry name" value="ABC_tran"/>
    <property type="match status" value="2"/>
</dbReference>
<dbReference type="AlphaFoldDB" id="A0A075UZT8"/>
<name>A0A075UZT8_9PSEU</name>
<dbReference type="InterPro" id="IPR003439">
    <property type="entry name" value="ABC_transporter-like_ATP-bd"/>
</dbReference>
<dbReference type="PROSITE" id="PS00211">
    <property type="entry name" value="ABC_TRANSPORTER_1"/>
    <property type="match status" value="1"/>
</dbReference>
<evidence type="ECO:0000313" key="4">
    <source>
        <dbReference type="EMBL" id="AIG77926.1"/>
    </source>
</evidence>
<sequence>MTPPNPDAVSLRGIVKRFPGVLANDHVDLDVGRGEIHALMGENGAGKSTLMSVLYGLHRPDEGTISLHGKEVSFGSPAQAIDAGVGMVQQGFALFGELTVTENVVFGSEPTRRGLLDRKAATARVTELIERHELRLRPGDRVRDLPVGLRQRVEILKLLYRDAGVLILDEPTAVLTPPETERLFGVLRALAAEDRTILLVSHKLQEVLAVSDHVTVLRDGRVSARGRTADQTAAGLAAAMTGREVDLDRVHPPGTPGDIVLEARSLIVPGVEGKPLLDDVSLTVRAGEIVGVAGVAGNGQAELSGAITGLLKTGGSIVLNGQNLDGLSVRARRDVGIAHVPEDRAEVGSAPTAGLRENLAVGFHRKRPLVRKGFLRRKAIDDHAAAIIEDYDVRASGPAAAMGTLSGGNQQKAIFGRELTHDAPFLLVEQPTRGVDVGAIENIHARLVAHRDAGHAVLLISAELSEILALSDRVLVLFEGRIVAEFTKDEADQHTVGLAMAGGAG</sequence>
<dbReference type="InterPro" id="IPR017871">
    <property type="entry name" value="ABC_transporter-like_CS"/>
</dbReference>
<evidence type="ECO:0000256" key="2">
    <source>
        <dbReference type="ARBA" id="ARBA00022840"/>
    </source>
</evidence>
<dbReference type="InterPro" id="IPR027417">
    <property type="entry name" value="P-loop_NTPase"/>
</dbReference>
<dbReference type="STRING" id="208439.AJAP_25390"/>
<feature type="domain" description="ABC transporter" evidence="3">
    <location>
        <begin position="261"/>
        <end position="504"/>
    </location>
</feature>
<reference evidence="4 5" key="1">
    <citation type="journal article" date="2014" name="J. Biotechnol.">
        <title>Complete genome sequence of the actinobacterium Amycolatopsis japonica MG417-CF17(T) (=DSM 44213T) producing (S,S)-N,N'-ethylenediaminedisuccinic acid.</title>
        <authorList>
            <person name="Stegmann E."/>
            <person name="Albersmeier A."/>
            <person name="Spohn M."/>
            <person name="Gert H."/>
            <person name="Weber T."/>
            <person name="Wohlleben W."/>
            <person name="Kalinowski J."/>
            <person name="Ruckert C."/>
        </authorList>
    </citation>
    <scope>NUCLEOTIDE SEQUENCE [LARGE SCALE GENOMIC DNA]</scope>
    <source>
        <strain evidence="5">MG417-CF17 (DSM 44213)</strain>
    </source>
</reference>
<dbReference type="InterPro" id="IPR003593">
    <property type="entry name" value="AAA+_ATPase"/>
</dbReference>
<dbReference type="PANTHER" id="PTHR43790">
    <property type="entry name" value="CARBOHYDRATE TRANSPORT ATP-BINDING PROTEIN MG119-RELATED"/>
    <property type="match status" value="1"/>
</dbReference>
<dbReference type="Proteomes" id="UP000028492">
    <property type="component" value="Chromosome"/>
</dbReference>
<dbReference type="CDD" id="cd03216">
    <property type="entry name" value="ABC_Carb_Monos_I"/>
    <property type="match status" value="1"/>
</dbReference>
<feature type="domain" description="ABC transporter" evidence="3">
    <location>
        <begin position="9"/>
        <end position="244"/>
    </location>
</feature>
<dbReference type="CDD" id="cd03215">
    <property type="entry name" value="ABC_Carb_Monos_II"/>
    <property type="match status" value="1"/>
</dbReference>
<dbReference type="SUPFAM" id="SSF52540">
    <property type="entry name" value="P-loop containing nucleoside triphosphate hydrolases"/>
    <property type="match status" value="2"/>
</dbReference>
<dbReference type="PANTHER" id="PTHR43790:SF4">
    <property type="entry name" value="GUANOSINE IMPORT ATP-BINDING PROTEIN NUPO"/>
    <property type="match status" value="1"/>
</dbReference>
<dbReference type="Gene3D" id="3.40.50.300">
    <property type="entry name" value="P-loop containing nucleotide triphosphate hydrolases"/>
    <property type="match status" value="2"/>
</dbReference>
<dbReference type="RefSeq" id="WP_174492043.1">
    <property type="nucleotide sequence ID" value="NZ_CP008953.1"/>
</dbReference>
<evidence type="ECO:0000313" key="5">
    <source>
        <dbReference type="Proteomes" id="UP000028492"/>
    </source>
</evidence>
<gene>
    <name evidence="4" type="ORF">AJAP_25390</name>
</gene>
<dbReference type="KEGG" id="aja:AJAP_25390"/>
<dbReference type="InterPro" id="IPR050107">
    <property type="entry name" value="ABC_carbohydrate_import_ATPase"/>
</dbReference>
<proteinExistence type="predicted"/>
<evidence type="ECO:0000259" key="3">
    <source>
        <dbReference type="PROSITE" id="PS50893"/>
    </source>
</evidence>
<dbReference type="GO" id="GO:0016887">
    <property type="term" value="F:ATP hydrolysis activity"/>
    <property type="evidence" value="ECO:0007669"/>
    <property type="project" value="InterPro"/>
</dbReference>
<dbReference type="SMART" id="SM00382">
    <property type="entry name" value="AAA"/>
    <property type="match status" value="1"/>
</dbReference>
<evidence type="ECO:0000256" key="1">
    <source>
        <dbReference type="ARBA" id="ARBA00022741"/>
    </source>
</evidence>
<dbReference type="eggNOG" id="COG3845">
    <property type="taxonomic scope" value="Bacteria"/>
</dbReference>
<organism evidence="4 5">
    <name type="scientific">Amycolatopsis japonica</name>
    <dbReference type="NCBI Taxonomy" id="208439"/>
    <lineage>
        <taxon>Bacteria</taxon>
        <taxon>Bacillati</taxon>
        <taxon>Actinomycetota</taxon>
        <taxon>Actinomycetes</taxon>
        <taxon>Pseudonocardiales</taxon>
        <taxon>Pseudonocardiaceae</taxon>
        <taxon>Amycolatopsis</taxon>
        <taxon>Amycolatopsis japonica group</taxon>
    </lineage>
</organism>